<dbReference type="InterPro" id="IPR006043">
    <property type="entry name" value="NCS2"/>
</dbReference>
<dbReference type="GO" id="GO:0022857">
    <property type="term" value="F:transmembrane transporter activity"/>
    <property type="evidence" value="ECO:0007669"/>
    <property type="project" value="InterPro"/>
</dbReference>
<feature type="transmembrane region" description="Helical" evidence="5">
    <location>
        <begin position="101"/>
        <end position="121"/>
    </location>
</feature>
<feature type="transmembrane region" description="Helical" evidence="5">
    <location>
        <begin position="374"/>
        <end position="400"/>
    </location>
</feature>
<dbReference type="GO" id="GO:0016020">
    <property type="term" value="C:membrane"/>
    <property type="evidence" value="ECO:0007669"/>
    <property type="project" value="UniProtKB-SubCell"/>
</dbReference>
<evidence type="ECO:0000256" key="2">
    <source>
        <dbReference type="ARBA" id="ARBA00022692"/>
    </source>
</evidence>
<evidence type="ECO:0000256" key="3">
    <source>
        <dbReference type="ARBA" id="ARBA00022989"/>
    </source>
</evidence>
<gene>
    <name evidence="8" type="ORF">MEQU1_001426</name>
</gene>
<feature type="transmembrane region" description="Helical" evidence="5">
    <location>
        <begin position="44"/>
        <end position="64"/>
    </location>
</feature>
<dbReference type="GO" id="GO:0046872">
    <property type="term" value="F:metal ion binding"/>
    <property type="evidence" value="ECO:0007669"/>
    <property type="project" value="InterPro"/>
</dbReference>
<feature type="transmembrane region" description="Helical" evidence="5">
    <location>
        <begin position="342"/>
        <end position="362"/>
    </location>
</feature>
<reference evidence="8" key="1">
    <citation type="submission" date="2023-03" db="EMBL/GenBank/DDBJ databases">
        <title>Mating type loci evolution in Malassezia.</title>
        <authorList>
            <person name="Coelho M.A."/>
        </authorList>
    </citation>
    <scope>NUCLEOTIDE SEQUENCE</scope>
    <source>
        <strain evidence="8">CBS 12830</strain>
    </source>
</reference>
<keyword evidence="9" id="KW-1185">Reference proteome</keyword>
<dbReference type="FunFam" id="3.30.830.10:FF:000031">
    <property type="entry name" value="Putative zinc metalloprotease"/>
    <property type="match status" value="1"/>
</dbReference>
<dbReference type="EMBL" id="CP119902">
    <property type="protein sequence ID" value="WFD22749.1"/>
    <property type="molecule type" value="Genomic_DNA"/>
</dbReference>
<keyword evidence="2 5" id="KW-0812">Transmembrane</keyword>
<evidence type="ECO:0000256" key="4">
    <source>
        <dbReference type="ARBA" id="ARBA00023136"/>
    </source>
</evidence>
<evidence type="ECO:0000313" key="8">
    <source>
        <dbReference type="EMBL" id="WFD22749.1"/>
    </source>
</evidence>
<proteinExistence type="predicted"/>
<evidence type="ECO:0000259" key="6">
    <source>
        <dbReference type="Pfam" id="PF00675"/>
    </source>
</evidence>
<protein>
    <submittedName>
        <fullName evidence="8">Uncharacterized protein</fullName>
    </submittedName>
</protein>
<dbReference type="Pfam" id="PF05193">
    <property type="entry name" value="Peptidase_M16_C"/>
    <property type="match status" value="1"/>
</dbReference>
<evidence type="ECO:0000313" key="9">
    <source>
        <dbReference type="Proteomes" id="UP001214415"/>
    </source>
</evidence>
<dbReference type="InterPro" id="IPR011765">
    <property type="entry name" value="Pept_M16_N"/>
</dbReference>
<dbReference type="PANTHER" id="PTHR43016">
    <property type="entry name" value="PRESEQUENCE PROTEASE"/>
    <property type="match status" value="1"/>
</dbReference>
<dbReference type="FunFam" id="3.30.830.10:FF:000015">
    <property type="entry name" value="Putative zinc metalloprotease"/>
    <property type="match status" value="1"/>
</dbReference>
<feature type="domain" description="Peptidase M16 N-terminal" evidence="6">
    <location>
        <begin position="600"/>
        <end position="683"/>
    </location>
</feature>
<name>A0AAF0IY98_9BASI</name>
<comment type="subcellular location">
    <subcellularLocation>
        <location evidence="1">Membrane</location>
        <topology evidence="1">Multi-pass membrane protein</topology>
    </subcellularLocation>
</comment>
<dbReference type="SUPFAM" id="SSF63411">
    <property type="entry name" value="LuxS/MPP-like metallohydrolase"/>
    <property type="match status" value="4"/>
</dbReference>
<keyword evidence="4 5" id="KW-0472">Membrane</keyword>
<evidence type="ECO:0000256" key="5">
    <source>
        <dbReference type="SAM" id="Phobius"/>
    </source>
</evidence>
<organism evidence="8 9">
    <name type="scientific">Malassezia equina</name>
    <dbReference type="NCBI Taxonomy" id="1381935"/>
    <lineage>
        <taxon>Eukaryota</taxon>
        <taxon>Fungi</taxon>
        <taxon>Dikarya</taxon>
        <taxon>Basidiomycota</taxon>
        <taxon>Ustilaginomycotina</taxon>
        <taxon>Malasseziomycetes</taxon>
        <taxon>Malasseziales</taxon>
        <taxon>Malasseziaceae</taxon>
        <taxon>Malassezia</taxon>
    </lineage>
</organism>
<dbReference type="Gene3D" id="3.30.830.10">
    <property type="entry name" value="Metalloenzyme, LuxS/M16 peptidase-like"/>
    <property type="match status" value="4"/>
</dbReference>
<dbReference type="InterPro" id="IPR011249">
    <property type="entry name" value="Metalloenz_LuxS/M16"/>
</dbReference>
<feature type="domain" description="Peptidase M16 C-terminal" evidence="7">
    <location>
        <begin position="738"/>
        <end position="945"/>
    </location>
</feature>
<evidence type="ECO:0000256" key="1">
    <source>
        <dbReference type="ARBA" id="ARBA00004141"/>
    </source>
</evidence>
<sequence length="1566" mass="171843">MAYILAVNASILSESGGPCECRGGSGVCMKDPDYLACQNDLRRAYVVATAAAACIASGLMGLSANMPLGLAPGLGANAYFAYTVVGAAGSGTVSYSQALGVVWLEGWIFVLLSILGVRQWLARVLPKSLKLSTGVGIGVYLALIGLGPGGLDVVGLDFDNLLGFAGCLPQYRDSEHSNACLSHVLQDPRVWEAFSSVFSDTPQGNDNWDFFKQVATWRSIHPIGPQNIDWQGYNTGHAWLALITFLYIDLLDTTGTLYAMATHAGLVDVRTGDFEGSSVAYISDAVSICTGSLLGCSPCTAFVESAAGIAEGGRTGLTALMISLLFFLSLFFAPIFASLPTWATGSVLVIVGSMMMSSVAEINWDYMGDAVPAFLTIIGIPFFYSIAYGLIAGILSYMVLNILPWAIMHATRGRLVPDGWHDRREPWGIVPPATFLDVSTRRLAPWQRAVVSNGLLPAWVKKLCMGQWRFWAMTDAEMADMLEGRRLSQIYREQLARRRAEERERQRRGFAAPVDEEKLVEKPGAELASLAPTAMASQEADVTQCGPFRRLAREALPYAPDMVVEKWRSTQSGLTVLWASFDSPLLNAYITLATEIFTDSGVPHTLEHLVFLGSEQYPYKGVLDSLANRAFAQGTNAWTANDHTAYTLTTAGADGFLRMLPVYCDHVFFPTLTHAGFTTEVYHVNGQGEDAGVVYSEMQGRENSSADLMELKTQRMLYPRTSAYRSETGGLMAALRVLTIDDIRAYHAQYYMPHNAALVLCGPLDRTQLFDTLQQIDARFAEQGRAQGEQGPPGWRRPFVETPSAVAPVIDASRLDVPGVDDAAPPLQPLRRRAFIDFPEKDESVGEVQISWVGPPLTETLALQALDVLGTYLTDSPVSPVQKAFVERDDPLCTDVYFGNSERAGASIIGACFGSVPTAKLDELDQALHDLLESVAHEGIDTTRMATVLRRERERLLSQLEMRPADCFSDVLIHDFLYGHRDGRDLATALDDMQRFDALARYTQDDWSRVLRRYLIDNTRLVVLGRPSAALAQRLQHETQARVAARRRELGEAGTQALEQKLTEARRKNDTPFPPQVLQDFAVPSSDTIQWIPVATAHSGPDAPLESLGELTAEDAKLHDHVHADGEPLPFLIQFDQVPSKFILVSVVLSTEAVPSELRPYLTLYLAMLFSLPIQRADGTKLSYEQVVQQLEDDVLDYDAAIGVGSSFNESLAVELKVPATRYAQAVGWVRDLLWGTEFSLERVRVSAAKLAQSLPEQKRDGRMLSWALLRSLLYIPGRSTGEANSVLSQIQHVREMTETLQASPEHVLGNLERVREALLRPEHMRISVAGDVLQLPSPRAPWRAVLPSVPMPQSLRPLPWASDVVNELGQRPARAARLCAVPAIESSYAVVTARGLTGYTDPDYAPLAVTLTILNAMESFLWRYIRGAGLAYGASIRNDAEAQHIHFLLYRAPDAARAFTEGRKVLHALAHGTPLDDGSSAVIDETMLETAKSSLHFNVAEAEGTVGAAALESFMDVRLKRVPRGRGRYLLQDASRVTLAEVQRCLRQYIVPLFDPATSRRWATT</sequence>
<evidence type="ECO:0000259" key="7">
    <source>
        <dbReference type="Pfam" id="PF05193"/>
    </source>
</evidence>
<dbReference type="Pfam" id="PF00860">
    <property type="entry name" value="Xan_ur_permease"/>
    <property type="match status" value="2"/>
</dbReference>
<dbReference type="PANTHER" id="PTHR43016:SF16">
    <property type="entry name" value="METALLOPROTEASE, PUTATIVE (AFU_ORTHOLOGUE AFUA_4G07610)-RELATED"/>
    <property type="match status" value="1"/>
</dbReference>
<accession>A0AAF0IY98</accession>
<keyword evidence="3 5" id="KW-1133">Transmembrane helix</keyword>
<dbReference type="Pfam" id="PF00675">
    <property type="entry name" value="Peptidase_M16"/>
    <property type="match status" value="1"/>
</dbReference>
<dbReference type="InterPro" id="IPR007863">
    <property type="entry name" value="Peptidase_M16_C"/>
</dbReference>
<feature type="transmembrane region" description="Helical" evidence="5">
    <location>
        <begin position="317"/>
        <end position="336"/>
    </location>
</feature>
<dbReference type="Proteomes" id="UP001214415">
    <property type="component" value="Chromosome 3"/>
</dbReference>